<proteinExistence type="predicted"/>
<evidence type="ECO:0000313" key="2">
    <source>
        <dbReference type="Proteomes" id="UP000596742"/>
    </source>
</evidence>
<sequence>MAANLDIEKLFLRLFMFSHKISLPVIRTFFVSIVLGRFPYNSSIVTFFEHHRHELFHLMGDYKCCECSLLPPLQKRASSTRLGKDQFMKLYDTGLPHPHHFSKGSGGRVLQYCMCCISVKKDTNPKTYDITLLLTILHNCGKLSDNHKLWLDTIRRCRNRLCHLNDITDLTVNEIHSLWGNLECSILQLAEEIPPKPNYKESIETQIEILKDADYSWNTVTPIMEAMKSEIKKINGILQKQIIAKEDLKCLTTNVEHLAQNCKIDNTNMFEHVSASSMAVLRTQTDKFKHLSAQVAECHIMDVEHQKEVSGTLEHAMQKLNFVVDIINKSQCKENVLSSQKNNLWEKTRTTEEQTMCEDSEIVPCKFRWKIETPGHLEQKKGDIIEVLKKAFAIVKISTSHEIEDVYEGSITIDTLLPMSKLQYTEAFHHSIRNFLTTIVNICGIDTTIPLEVKVLITLCDLDQGSVKNSIKQMKHTTMIDKAVQAVPTMLDRSTGSREVEIKENLEILDSLKRAKYGKL</sequence>
<reference evidence="1" key="1">
    <citation type="submission" date="2018-11" db="EMBL/GenBank/DDBJ databases">
        <authorList>
            <person name="Alioto T."/>
            <person name="Alioto T."/>
        </authorList>
    </citation>
    <scope>NUCLEOTIDE SEQUENCE</scope>
</reference>
<accession>A0A8B6CC06</accession>
<dbReference type="AlphaFoldDB" id="A0A8B6CC06"/>
<keyword evidence="2" id="KW-1185">Reference proteome</keyword>
<dbReference type="OrthoDB" id="6189865at2759"/>
<organism evidence="1 2">
    <name type="scientific">Mytilus galloprovincialis</name>
    <name type="common">Mediterranean mussel</name>
    <dbReference type="NCBI Taxonomy" id="29158"/>
    <lineage>
        <taxon>Eukaryota</taxon>
        <taxon>Metazoa</taxon>
        <taxon>Spiralia</taxon>
        <taxon>Lophotrochozoa</taxon>
        <taxon>Mollusca</taxon>
        <taxon>Bivalvia</taxon>
        <taxon>Autobranchia</taxon>
        <taxon>Pteriomorphia</taxon>
        <taxon>Mytilida</taxon>
        <taxon>Mytiloidea</taxon>
        <taxon>Mytilidae</taxon>
        <taxon>Mytilinae</taxon>
        <taxon>Mytilus</taxon>
    </lineage>
</organism>
<evidence type="ECO:0008006" key="3">
    <source>
        <dbReference type="Google" id="ProtNLM"/>
    </source>
</evidence>
<evidence type="ECO:0000313" key="1">
    <source>
        <dbReference type="EMBL" id="VDI02971.1"/>
    </source>
</evidence>
<gene>
    <name evidence="1" type="ORF">MGAL_10B031712</name>
</gene>
<protein>
    <recommendedName>
        <fullName evidence="3">DZIP3-like HEPN domain-containing protein</fullName>
    </recommendedName>
</protein>
<dbReference type="EMBL" id="UYJE01001540">
    <property type="protein sequence ID" value="VDI02971.1"/>
    <property type="molecule type" value="Genomic_DNA"/>
</dbReference>
<comment type="caution">
    <text evidence="1">The sequence shown here is derived from an EMBL/GenBank/DDBJ whole genome shotgun (WGS) entry which is preliminary data.</text>
</comment>
<name>A0A8B6CC06_MYTGA</name>
<dbReference type="Proteomes" id="UP000596742">
    <property type="component" value="Unassembled WGS sequence"/>
</dbReference>